<reference evidence="3 4" key="1">
    <citation type="journal article" date="2019" name="Microorganisms">
        <title>Genome Insights into the Novel Species Microvirga brassicacearum, a Rapeseed Endophyte with Biotechnological Potential.</title>
        <authorList>
            <person name="Jimenez-Gomez A."/>
            <person name="Saati-Santamaria Z."/>
            <person name="Igual J.M."/>
            <person name="Rivas R."/>
            <person name="Mateos P.F."/>
            <person name="Garcia-Fraile P."/>
        </authorList>
    </citation>
    <scope>NUCLEOTIDE SEQUENCE [LARGE SCALE GENOMIC DNA]</scope>
    <source>
        <strain evidence="3 4">CDVBN77</strain>
    </source>
</reference>
<evidence type="ECO:0000256" key="1">
    <source>
        <dbReference type="ARBA" id="ARBA00022729"/>
    </source>
</evidence>
<proteinExistence type="predicted"/>
<dbReference type="PANTHER" id="PTHR30006:SF24">
    <property type="entry name" value="SLL0237 PROTEIN"/>
    <property type="match status" value="1"/>
</dbReference>
<protein>
    <submittedName>
        <fullName evidence="3">ABC transporter substrate-binding protein</fullName>
    </submittedName>
</protein>
<dbReference type="PANTHER" id="PTHR30006">
    <property type="entry name" value="THIAMINE-BINDING PERIPLASMIC PROTEIN-RELATED"/>
    <property type="match status" value="1"/>
</dbReference>
<evidence type="ECO:0000313" key="3">
    <source>
        <dbReference type="EMBL" id="KAB0267763.1"/>
    </source>
</evidence>
<gene>
    <name evidence="3" type="ORF">FEZ63_09050</name>
</gene>
<keyword evidence="1 2" id="KW-0732">Signal</keyword>
<dbReference type="SUPFAM" id="SSF53850">
    <property type="entry name" value="Periplasmic binding protein-like II"/>
    <property type="match status" value="1"/>
</dbReference>
<organism evidence="3 4">
    <name type="scientific">Microvirga brassicacearum</name>
    <dbReference type="NCBI Taxonomy" id="2580413"/>
    <lineage>
        <taxon>Bacteria</taxon>
        <taxon>Pseudomonadati</taxon>
        <taxon>Pseudomonadota</taxon>
        <taxon>Alphaproteobacteria</taxon>
        <taxon>Hyphomicrobiales</taxon>
        <taxon>Methylobacteriaceae</taxon>
        <taxon>Microvirga</taxon>
    </lineage>
</organism>
<feature type="signal peptide" evidence="2">
    <location>
        <begin position="1"/>
        <end position="25"/>
    </location>
</feature>
<keyword evidence="4" id="KW-1185">Reference proteome</keyword>
<comment type="caution">
    <text evidence="3">The sequence shown here is derived from an EMBL/GenBank/DDBJ whole genome shotgun (WGS) entry which is preliminary data.</text>
</comment>
<dbReference type="AlphaFoldDB" id="A0A5N3PDJ1"/>
<accession>A0A5N3PDJ1</accession>
<evidence type="ECO:0000313" key="4">
    <source>
        <dbReference type="Proteomes" id="UP000325684"/>
    </source>
</evidence>
<evidence type="ECO:0000256" key="2">
    <source>
        <dbReference type="SAM" id="SignalP"/>
    </source>
</evidence>
<name>A0A5N3PDJ1_9HYPH</name>
<dbReference type="Pfam" id="PF13531">
    <property type="entry name" value="SBP_bac_11"/>
    <property type="match status" value="1"/>
</dbReference>
<dbReference type="Proteomes" id="UP000325684">
    <property type="component" value="Unassembled WGS sequence"/>
</dbReference>
<sequence length="372" mass="40237">MTRNLSRLAFCTLMVGLSASGAAKAQDAFNLNALIEAAKKEPPISVSSTTGKIVQQAQAFTKKYGVQATGTKANAATQLEIVIREAQAKNVQVDVLQISDVPAGVAQLLPKGFVESWLPPDLAANVAAIYQNPLVISNEANVWAYNTQIYSSCPVKNIWELTEAKWKGKVALQDPLDKASYVDWFNQLAEHADDKVRAAYKEFYGKDLKSDESTATAAWVKAFAANGPLLTDADEGAAQAVGAPGQKEPFMGLVSSAKFRNNTDSGAKLGLCTGLKPFAGWMYPSLGLIAKGTDSPNAAKLFIHYLLTEEGIAPQAVDGKISTNKDAKLPVDEPSGIGKALEQIFPYSATTATKDWDFRQDWQDLWRVNYRK</sequence>
<dbReference type="OrthoDB" id="8673316at2"/>
<dbReference type="RefSeq" id="WP_150943507.1">
    <property type="nucleotide sequence ID" value="NZ_VCMV01000013.1"/>
</dbReference>
<dbReference type="Gene3D" id="3.40.190.10">
    <property type="entry name" value="Periplasmic binding protein-like II"/>
    <property type="match status" value="2"/>
</dbReference>
<feature type="chain" id="PRO_5024390950" evidence="2">
    <location>
        <begin position="26"/>
        <end position="372"/>
    </location>
</feature>
<dbReference type="EMBL" id="VCMV01000013">
    <property type="protein sequence ID" value="KAB0267763.1"/>
    <property type="molecule type" value="Genomic_DNA"/>
</dbReference>